<dbReference type="Pfam" id="PF13845">
    <property type="entry name" value="Septum_form"/>
    <property type="match status" value="1"/>
</dbReference>
<evidence type="ECO:0000313" key="3">
    <source>
        <dbReference type="EMBL" id="RZS59395.1"/>
    </source>
</evidence>
<dbReference type="RefSeq" id="WP_241968970.1">
    <property type="nucleotide sequence ID" value="NZ_SGWW01000001.1"/>
</dbReference>
<gene>
    <name evidence="3" type="ORF">EV141_0618</name>
</gene>
<comment type="caution">
    <text evidence="3">The sequence shown here is derived from an EMBL/GenBank/DDBJ whole genome shotgun (WGS) entry which is preliminary data.</text>
</comment>
<sequence length="176" mass="18402">MTTRRRLRPLTRLTVALGAASAIAALAGCSLLGGGELGSGPSAERDESGQVVEGTDGADVFTLQVGDCLNDADAADTVSEVPVVPCADPHDSEIYASVILGGDTFPGTDAVLAEGDEQCGTEFDAFIGIPYVESIYDFSYYFPTESSWERGDREILCVIFDPAGQKLTGSLDGIAR</sequence>
<dbReference type="EMBL" id="SGWW01000001">
    <property type="protein sequence ID" value="RZS59395.1"/>
    <property type="molecule type" value="Genomic_DNA"/>
</dbReference>
<organism evidence="3 4">
    <name type="scientific">Microcella putealis</name>
    <dbReference type="NCBI Taxonomy" id="337005"/>
    <lineage>
        <taxon>Bacteria</taxon>
        <taxon>Bacillati</taxon>
        <taxon>Actinomycetota</taxon>
        <taxon>Actinomycetes</taxon>
        <taxon>Micrococcales</taxon>
        <taxon>Microbacteriaceae</taxon>
        <taxon>Microcella</taxon>
    </lineage>
</organism>
<dbReference type="AlphaFoldDB" id="A0A4Q7LWJ3"/>
<dbReference type="InterPro" id="IPR026004">
    <property type="entry name" value="Septum_form"/>
</dbReference>
<feature type="signal peptide" evidence="1">
    <location>
        <begin position="1"/>
        <end position="24"/>
    </location>
</feature>
<feature type="domain" description="Septum formation-related" evidence="2">
    <location>
        <begin position="66"/>
        <end position="160"/>
    </location>
</feature>
<evidence type="ECO:0000259" key="2">
    <source>
        <dbReference type="Pfam" id="PF13845"/>
    </source>
</evidence>
<evidence type="ECO:0000256" key="1">
    <source>
        <dbReference type="SAM" id="SignalP"/>
    </source>
</evidence>
<protein>
    <submittedName>
        <fullName evidence="3">Putative regulator of septum formation</fullName>
    </submittedName>
</protein>
<reference evidence="3 4" key="1">
    <citation type="journal article" date="2015" name="Stand. Genomic Sci.">
        <title>Genomic Encyclopedia of Bacterial and Archaeal Type Strains, Phase III: the genomes of soil and plant-associated and newly described type strains.</title>
        <authorList>
            <person name="Whitman W.B."/>
            <person name="Woyke T."/>
            <person name="Klenk H.P."/>
            <person name="Zhou Y."/>
            <person name="Lilburn T.G."/>
            <person name="Beck B.J."/>
            <person name="De Vos P."/>
            <person name="Vandamme P."/>
            <person name="Eisen J.A."/>
            <person name="Garrity G."/>
            <person name="Hugenholtz P."/>
            <person name="Kyrpides N.C."/>
        </authorList>
    </citation>
    <scope>NUCLEOTIDE SEQUENCE [LARGE SCALE GENOMIC DNA]</scope>
    <source>
        <strain evidence="3 4">CV2</strain>
    </source>
</reference>
<keyword evidence="1" id="KW-0732">Signal</keyword>
<dbReference type="PROSITE" id="PS51257">
    <property type="entry name" value="PROKAR_LIPOPROTEIN"/>
    <property type="match status" value="1"/>
</dbReference>
<proteinExistence type="predicted"/>
<accession>A0A4Q7LWJ3</accession>
<evidence type="ECO:0000313" key="4">
    <source>
        <dbReference type="Proteomes" id="UP000293519"/>
    </source>
</evidence>
<name>A0A4Q7LWJ3_9MICO</name>
<feature type="chain" id="PRO_5020740410" evidence="1">
    <location>
        <begin position="25"/>
        <end position="176"/>
    </location>
</feature>
<keyword evidence="4" id="KW-1185">Reference proteome</keyword>
<dbReference type="Proteomes" id="UP000293519">
    <property type="component" value="Unassembled WGS sequence"/>
</dbReference>